<dbReference type="FunFam" id="3.30.40.10:FF:000442">
    <property type="entry name" value="RING-type E3 ubiquitin transferase"/>
    <property type="match status" value="1"/>
</dbReference>
<organism evidence="7 8">
    <name type="scientific">Platanthera zijinensis</name>
    <dbReference type="NCBI Taxonomy" id="2320716"/>
    <lineage>
        <taxon>Eukaryota</taxon>
        <taxon>Viridiplantae</taxon>
        <taxon>Streptophyta</taxon>
        <taxon>Embryophyta</taxon>
        <taxon>Tracheophyta</taxon>
        <taxon>Spermatophyta</taxon>
        <taxon>Magnoliopsida</taxon>
        <taxon>Liliopsida</taxon>
        <taxon>Asparagales</taxon>
        <taxon>Orchidaceae</taxon>
        <taxon>Orchidoideae</taxon>
        <taxon>Orchideae</taxon>
        <taxon>Orchidinae</taxon>
        <taxon>Platanthera</taxon>
    </lineage>
</organism>
<dbReference type="Pfam" id="PF25598">
    <property type="entry name" value="ARM_PUB"/>
    <property type="match status" value="1"/>
</dbReference>
<dbReference type="SUPFAM" id="SSF48371">
    <property type="entry name" value="ARM repeat"/>
    <property type="match status" value="1"/>
</dbReference>
<comment type="pathway">
    <text evidence="2 5">Protein modification; protein ubiquitination.</text>
</comment>
<comment type="function">
    <text evidence="5">Functions as an E3 ubiquitin ligase.</text>
</comment>
<gene>
    <name evidence="7" type="primary">PUB21</name>
    <name evidence="7" type="ORF">KSP39_PZI020415</name>
</gene>
<evidence type="ECO:0000256" key="1">
    <source>
        <dbReference type="ARBA" id="ARBA00000900"/>
    </source>
</evidence>
<evidence type="ECO:0000313" key="7">
    <source>
        <dbReference type="EMBL" id="KAK8921472.1"/>
    </source>
</evidence>
<dbReference type="EC" id="2.3.2.27" evidence="5"/>
<proteinExistence type="predicted"/>
<accession>A0AAP0FWX6</accession>
<protein>
    <recommendedName>
        <fullName evidence="5 6">U-box domain-containing protein</fullName>
        <ecNumber evidence="5">2.3.2.27</ecNumber>
    </recommendedName>
    <alternativeName>
        <fullName evidence="5">RING-type E3 ubiquitin transferase PUB</fullName>
    </alternativeName>
</protein>
<name>A0AAP0FWX6_9ASPA</name>
<dbReference type="InterPro" id="IPR003613">
    <property type="entry name" value="Ubox_domain"/>
</dbReference>
<dbReference type="InterPro" id="IPR011989">
    <property type="entry name" value="ARM-like"/>
</dbReference>
<dbReference type="Pfam" id="PF04564">
    <property type="entry name" value="U-box"/>
    <property type="match status" value="1"/>
</dbReference>
<dbReference type="PROSITE" id="PS51698">
    <property type="entry name" value="U_BOX"/>
    <property type="match status" value="1"/>
</dbReference>
<dbReference type="InterPro" id="IPR016024">
    <property type="entry name" value="ARM-type_fold"/>
</dbReference>
<evidence type="ECO:0000313" key="8">
    <source>
        <dbReference type="Proteomes" id="UP001418222"/>
    </source>
</evidence>
<evidence type="ECO:0000256" key="5">
    <source>
        <dbReference type="RuleBase" id="RU369093"/>
    </source>
</evidence>
<comment type="catalytic activity">
    <reaction evidence="1 5">
        <text>S-ubiquitinyl-[E2 ubiquitin-conjugating enzyme]-L-cysteine + [acceptor protein]-L-lysine = [E2 ubiquitin-conjugating enzyme]-L-cysteine + N(6)-ubiquitinyl-[acceptor protein]-L-lysine.</text>
        <dbReference type="EC" id="2.3.2.27"/>
    </reaction>
</comment>
<keyword evidence="3 5" id="KW-0808">Transferase</keyword>
<evidence type="ECO:0000256" key="3">
    <source>
        <dbReference type="ARBA" id="ARBA00022679"/>
    </source>
</evidence>
<dbReference type="GO" id="GO:0016567">
    <property type="term" value="P:protein ubiquitination"/>
    <property type="evidence" value="ECO:0007669"/>
    <property type="project" value="UniProtKB-UniRule"/>
</dbReference>
<evidence type="ECO:0000256" key="2">
    <source>
        <dbReference type="ARBA" id="ARBA00004906"/>
    </source>
</evidence>
<sequence>MAFSRKKPRASLKSIPRAASLPVLTDPPVPDHFRCPISLDIMKDPVTTPTGITYDRQGIEKWLDMGNSTCPVTNTALAYDDLIPNHTMRRLIQTWFIVHRSNGIDRIPTPRIPISKFEALEILSDISSAGNRRDGERRRELAGRVVSSVKGCERNRRTFLSTGALPVLASAFRASSNDPIAVSIEILAALSGLLPFDDEIALRELGSPESLDSIMQIMTCADISNRLNAVLMVKKMALETADLAKAMAEKNGLIEALTELIREPNSQQAAKASLSAMFRLISGSVKIANKCVDLGLIPLLLEILVDSDKSTVEKALASLDAMCDGERGRETACRHALTIPLLAKKMFRVSNTATESTVSTLWKLCEKCRGRCLVECLQAGVLQKLLLLLQAGCSQSTKRKATEMLKLLSRYKGKLECVDTVDFKGLNRLC</sequence>
<dbReference type="Gene3D" id="1.25.10.10">
    <property type="entry name" value="Leucine-rich Repeat Variant"/>
    <property type="match status" value="2"/>
</dbReference>
<dbReference type="CDD" id="cd16664">
    <property type="entry name" value="RING-Ubox_PUB"/>
    <property type="match status" value="1"/>
</dbReference>
<dbReference type="EMBL" id="JBBWWQ010000018">
    <property type="protein sequence ID" value="KAK8921472.1"/>
    <property type="molecule type" value="Genomic_DNA"/>
</dbReference>
<keyword evidence="4 5" id="KW-0833">Ubl conjugation pathway</keyword>
<dbReference type="AlphaFoldDB" id="A0AAP0FWX6"/>
<dbReference type="InterPro" id="IPR045210">
    <property type="entry name" value="RING-Ubox_PUB"/>
</dbReference>
<comment type="caution">
    <text evidence="7">The sequence shown here is derived from an EMBL/GenBank/DDBJ whole genome shotgun (WGS) entry which is preliminary data.</text>
</comment>
<dbReference type="Proteomes" id="UP001418222">
    <property type="component" value="Unassembled WGS sequence"/>
</dbReference>
<keyword evidence="8" id="KW-1185">Reference proteome</keyword>
<dbReference type="InterPro" id="IPR013083">
    <property type="entry name" value="Znf_RING/FYVE/PHD"/>
</dbReference>
<dbReference type="SUPFAM" id="SSF57850">
    <property type="entry name" value="RING/U-box"/>
    <property type="match status" value="1"/>
</dbReference>
<dbReference type="InterPro" id="IPR058678">
    <property type="entry name" value="ARM_PUB"/>
</dbReference>
<evidence type="ECO:0000259" key="6">
    <source>
        <dbReference type="PROSITE" id="PS51698"/>
    </source>
</evidence>
<feature type="domain" description="U-box" evidence="6">
    <location>
        <begin position="28"/>
        <end position="102"/>
    </location>
</feature>
<dbReference type="PANTHER" id="PTHR22849:SF161">
    <property type="entry name" value="U-BOX DOMAIN-CONTAINING PROTEIN"/>
    <property type="match status" value="1"/>
</dbReference>
<dbReference type="InterPro" id="IPR045185">
    <property type="entry name" value="PUB22/23/24-like"/>
</dbReference>
<dbReference type="SMART" id="SM00504">
    <property type="entry name" value="Ubox"/>
    <property type="match status" value="1"/>
</dbReference>
<reference evidence="7 8" key="1">
    <citation type="journal article" date="2022" name="Nat. Plants">
        <title>Genomes of leafy and leafless Platanthera orchids illuminate the evolution of mycoheterotrophy.</title>
        <authorList>
            <person name="Li M.H."/>
            <person name="Liu K.W."/>
            <person name="Li Z."/>
            <person name="Lu H.C."/>
            <person name="Ye Q.L."/>
            <person name="Zhang D."/>
            <person name="Wang J.Y."/>
            <person name="Li Y.F."/>
            <person name="Zhong Z.M."/>
            <person name="Liu X."/>
            <person name="Yu X."/>
            <person name="Liu D.K."/>
            <person name="Tu X.D."/>
            <person name="Liu B."/>
            <person name="Hao Y."/>
            <person name="Liao X.Y."/>
            <person name="Jiang Y.T."/>
            <person name="Sun W.H."/>
            <person name="Chen J."/>
            <person name="Chen Y.Q."/>
            <person name="Ai Y."/>
            <person name="Zhai J.W."/>
            <person name="Wu S.S."/>
            <person name="Zhou Z."/>
            <person name="Hsiao Y.Y."/>
            <person name="Wu W.L."/>
            <person name="Chen Y.Y."/>
            <person name="Lin Y.F."/>
            <person name="Hsu J.L."/>
            <person name="Li C.Y."/>
            <person name="Wang Z.W."/>
            <person name="Zhao X."/>
            <person name="Zhong W.Y."/>
            <person name="Ma X.K."/>
            <person name="Ma L."/>
            <person name="Huang J."/>
            <person name="Chen G.Z."/>
            <person name="Huang M.Z."/>
            <person name="Huang L."/>
            <person name="Peng D.H."/>
            <person name="Luo Y.B."/>
            <person name="Zou S.Q."/>
            <person name="Chen S.P."/>
            <person name="Lan S."/>
            <person name="Tsai W.C."/>
            <person name="Van de Peer Y."/>
            <person name="Liu Z.J."/>
        </authorList>
    </citation>
    <scope>NUCLEOTIDE SEQUENCE [LARGE SCALE GENOMIC DNA]</scope>
    <source>
        <strain evidence="7">Lor287</strain>
    </source>
</reference>
<dbReference type="Gene3D" id="3.30.40.10">
    <property type="entry name" value="Zinc/RING finger domain, C3HC4 (zinc finger)"/>
    <property type="match status" value="1"/>
</dbReference>
<dbReference type="GO" id="GO:0061630">
    <property type="term" value="F:ubiquitin protein ligase activity"/>
    <property type="evidence" value="ECO:0007669"/>
    <property type="project" value="UniProtKB-UniRule"/>
</dbReference>
<dbReference type="PANTHER" id="PTHR22849">
    <property type="entry name" value="WDSAM1 PROTEIN"/>
    <property type="match status" value="1"/>
</dbReference>
<evidence type="ECO:0000256" key="4">
    <source>
        <dbReference type="ARBA" id="ARBA00022786"/>
    </source>
</evidence>